<dbReference type="Proteomes" id="UP000602745">
    <property type="component" value="Unassembled WGS sequence"/>
</dbReference>
<feature type="coiled-coil region" evidence="1">
    <location>
        <begin position="131"/>
        <end position="175"/>
    </location>
</feature>
<keyword evidence="4" id="KW-1185">Reference proteome</keyword>
<evidence type="ECO:0000256" key="1">
    <source>
        <dbReference type="SAM" id="Coils"/>
    </source>
</evidence>
<feature type="region of interest" description="Disordered" evidence="2">
    <location>
        <begin position="66"/>
        <end position="126"/>
    </location>
</feature>
<feature type="region of interest" description="Disordered" evidence="2">
    <location>
        <begin position="261"/>
        <end position="286"/>
    </location>
</feature>
<dbReference type="RefSeq" id="WP_188409366.1">
    <property type="nucleotide sequence ID" value="NZ_BMCP01000002.1"/>
</dbReference>
<accession>A0A8J2VSX3</accession>
<evidence type="ECO:0008006" key="5">
    <source>
        <dbReference type="Google" id="ProtNLM"/>
    </source>
</evidence>
<reference evidence="3" key="2">
    <citation type="submission" date="2020-09" db="EMBL/GenBank/DDBJ databases">
        <authorList>
            <person name="Sun Q."/>
            <person name="Sedlacek I."/>
        </authorList>
    </citation>
    <scope>NUCLEOTIDE SEQUENCE</scope>
    <source>
        <strain evidence="3">CCM 7684</strain>
    </source>
</reference>
<dbReference type="SUPFAM" id="SSF158791">
    <property type="entry name" value="MgtE N-terminal domain-like"/>
    <property type="match status" value="1"/>
</dbReference>
<sequence>MSGVRVLPLVVASALAVLTLKVIGVASGEGWALRLDNNAAASRGPDLTYRPVAWAHDALTVGSAQAGEGKSVLKDPVITGSTPTPEAPAEAAEATTPTEGAAPSAEAVPPSNPLQNSDSPDRTTPGERAVLERLTERRNELEEKAKEIEMRDSLLKAAEKRIEARIKELEAIEARIAATKPADAAEGEEAGGEDEVSPAKVKDLVTMYENMRPKDAAKIFDELNLRVLVDVVKQMNPRKMSEVLAKMTPSAAQRLTVELAGSGRRPAAPTAAVETLPQIPGIPTQP</sequence>
<proteinExistence type="predicted"/>
<reference evidence="3" key="1">
    <citation type="journal article" date="2014" name="Int. J. Syst. Evol. Microbiol.">
        <title>Complete genome sequence of Corynebacterium casei LMG S-19264T (=DSM 44701T), isolated from a smear-ripened cheese.</title>
        <authorList>
            <consortium name="US DOE Joint Genome Institute (JGI-PGF)"/>
            <person name="Walter F."/>
            <person name="Albersmeier A."/>
            <person name="Kalinowski J."/>
            <person name="Ruckert C."/>
        </authorList>
    </citation>
    <scope>NUCLEOTIDE SEQUENCE</scope>
    <source>
        <strain evidence="3">CCM 7684</strain>
    </source>
</reference>
<keyword evidence="1" id="KW-0175">Coiled coil</keyword>
<protein>
    <recommendedName>
        <fullName evidence="5">Flagellar protein FlbB</fullName>
    </recommendedName>
</protein>
<dbReference type="EMBL" id="BMCP01000002">
    <property type="protein sequence ID" value="GGE40670.1"/>
    <property type="molecule type" value="Genomic_DNA"/>
</dbReference>
<organism evidence="3 4">
    <name type="scientific">Agaricicola taiwanensis</name>
    <dbReference type="NCBI Taxonomy" id="591372"/>
    <lineage>
        <taxon>Bacteria</taxon>
        <taxon>Pseudomonadati</taxon>
        <taxon>Pseudomonadota</taxon>
        <taxon>Alphaproteobacteria</taxon>
        <taxon>Rhodobacterales</taxon>
        <taxon>Paracoccaceae</taxon>
        <taxon>Agaricicola</taxon>
    </lineage>
</organism>
<evidence type="ECO:0000313" key="3">
    <source>
        <dbReference type="EMBL" id="GGE40670.1"/>
    </source>
</evidence>
<evidence type="ECO:0000313" key="4">
    <source>
        <dbReference type="Proteomes" id="UP000602745"/>
    </source>
</evidence>
<name>A0A8J2VSX3_9RHOB</name>
<evidence type="ECO:0000256" key="2">
    <source>
        <dbReference type="SAM" id="MobiDB-lite"/>
    </source>
</evidence>
<feature type="compositionally biased region" description="Low complexity" evidence="2">
    <location>
        <begin position="79"/>
        <end position="107"/>
    </location>
</feature>
<dbReference type="AlphaFoldDB" id="A0A8J2VSX3"/>
<gene>
    <name evidence="3" type="ORF">GCM10007276_17520</name>
</gene>
<comment type="caution">
    <text evidence="3">The sequence shown here is derived from an EMBL/GenBank/DDBJ whole genome shotgun (WGS) entry which is preliminary data.</text>
</comment>